<evidence type="ECO:0000313" key="1">
    <source>
        <dbReference type="EMBL" id="KAJ9083796.1"/>
    </source>
</evidence>
<dbReference type="Proteomes" id="UP001165960">
    <property type="component" value="Unassembled WGS sequence"/>
</dbReference>
<name>A0ACC2UAJ4_9FUNG</name>
<dbReference type="EMBL" id="QTSX02000930">
    <property type="protein sequence ID" value="KAJ9083796.1"/>
    <property type="molecule type" value="Genomic_DNA"/>
</dbReference>
<sequence>MSDNSENSSLLGQTNSSAQESDVREELIVSAVSFLRDPKVQKSTLNKKVAFLESKGLTAFEIQTALSRSSAKQPAGRENFLDDSLLESNDQHSNFPQTPQIVQESSTWKDYFITSIVFGAVGYSVYGLTQTFIAPLLTWPSDEDLELERKRLDDQFEKAFDAIETVRKETQTVVEAVYSQNTTIEKTLAGLAEAIETLKEQDQTRLVDVDKLWSEMEAVKKMIPEAFNKSRDSQSSLLEDLQNEIRSLKALIGRRAATPSLTASNSLPSSPGSFNPNQSPIDTLHSGNTLYPVHPGALLSTAQARESSVDLSSQPLKPSVPSWQLSMSKSVSPASSAKTNSQTGSSLKDEVSVEAPLSNKVSEEPEEI</sequence>
<accession>A0ACC2UAJ4</accession>
<protein>
    <submittedName>
        <fullName evidence="1">Peroxisomal membrane protein pex14</fullName>
    </submittedName>
</protein>
<keyword evidence="2" id="KW-1185">Reference proteome</keyword>
<comment type="caution">
    <text evidence="1">The sequence shown here is derived from an EMBL/GenBank/DDBJ whole genome shotgun (WGS) entry which is preliminary data.</text>
</comment>
<gene>
    <name evidence="1" type="primary">PEX14_2</name>
    <name evidence="1" type="ORF">DSO57_1031078</name>
</gene>
<organism evidence="1 2">
    <name type="scientific">Entomophthora muscae</name>
    <dbReference type="NCBI Taxonomy" id="34485"/>
    <lineage>
        <taxon>Eukaryota</taxon>
        <taxon>Fungi</taxon>
        <taxon>Fungi incertae sedis</taxon>
        <taxon>Zoopagomycota</taxon>
        <taxon>Entomophthoromycotina</taxon>
        <taxon>Entomophthoromycetes</taxon>
        <taxon>Entomophthorales</taxon>
        <taxon>Entomophthoraceae</taxon>
        <taxon>Entomophthora</taxon>
    </lineage>
</organism>
<proteinExistence type="predicted"/>
<reference evidence="1" key="1">
    <citation type="submission" date="2022-04" db="EMBL/GenBank/DDBJ databases">
        <title>Genome of the entomopathogenic fungus Entomophthora muscae.</title>
        <authorList>
            <person name="Elya C."/>
            <person name="Lovett B.R."/>
            <person name="Lee E."/>
            <person name="Macias A.M."/>
            <person name="Hajek A.E."/>
            <person name="De Bivort B.L."/>
            <person name="Kasson M.T."/>
            <person name="De Fine Licht H.H."/>
            <person name="Stajich J.E."/>
        </authorList>
    </citation>
    <scope>NUCLEOTIDE SEQUENCE</scope>
    <source>
        <strain evidence="1">Berkeley</strain>
    </source>
</reference>
<evidence type="ECO:0000313" key="2">
    <source>
        <dbReference type="Proteomes" id="UP001165960"/>
    </source>
</evidence>